<gene>
    <name evidence="2" type="ORF">STRCI_002050</name>
</gene>
<dbReference type="Proteomes" id="UP001164439">
    <property type="component" value="Chromosome"/>
</dbReference>
<dbReference type="SUPFAM" id="SSF50370">
    <property type="entry name" value="Ricin B-like lectins"/>
    <property type="match status" value="1"/>
</dbReference>
<keyword evidence="3" id="KW-1185">Reference proteome</keyword>
<dbReference type="EMBL" id="CP114413">
    <property type="protein sequence ID" value="WAZ20904.1"/>
    <property type="molecule type" value="Genomic_DNA"/>
</dbReference>
<name>A0ABY7K950_9ACTN</name>
<evidence type="ECO:0008006" key="4">
    <source>
        <dbReference type="Google" id="ProtNLM"/>
    </source>
</evidence>
<evidence type="ECO:0000256" key="1">
    <source>
        <dbReference type="SAM" id="MobiDB-lite"/>
    </source>
</evidence>
<accession>A0ABY7K950</accession>
<feature type="region of interest" description="Disordered" evidence="1">
    <location>
        <begin position="292"/>
        <end position="335"/>
    </location>
</feature>
<proteinExistence type="predicted"/>
<reference evidence="2" key="1">
    <citation type="submission" date="2022-12" db="EMBL/GenBank/DDBJ databases">
        <authorList>
            <person name="Ruckert C."/>
            <person name="Busche T."/>
            <person name="Kalinowski J."/>
            <person name="Wittmann C."/>
        </authorList>
    </citation>
    <scope>NUCLEOTIDE SEQUENCE</scope>
    <source>
        <strain evidence="2">DSM 40467</strain>
    </source>
</reference>
<protein>
    <recommendedName>
        <fullName evidence="4">Ricin B lectin domain-containing protein</fullName>
    </recommendedName>
</protein>
<dbReference type="InterPro" id="IPR035992">
    <property type="entry name" value="Ricin_B-like_lectins"/>
</dbReference>
<evidence type="ECO:0000313" key="3">
    <source>
        <dbReference type="Proteomes" id="UP001164439"/>
    </source>
</evidence>
<sequence>MQGNASDSGDGLGSDPVDNLFEAVFVRADLGDYSRFLGPEMVEAQADLYGAYQEALAQMPDVLRAEWRGFQKDGDGFLVLWPSARMNLVVARFVAAFQDTLAKKNVGREPAKLLRVRLSVVTGLAVPSALGTAGPGAIEAKRLVDCQQAKWLQREFAEQQLVVIVSEYVHEQTVDGGWSGVDPASFQPVQVVDKHKKKRGAYLTAPGRTAEEVRRAVNSSVFAWLRRRVGRTVAPRARRLLRAVKWTPRLVLASLAAPALAALTAAALVGSLTFSWPGGGAGTVDASVWSAETASPAPERPGPATSRSEVGRPSLNIPSATAGDERGTVGNVGDGSVLVADGTGVRLVDDREGTGRTWRWSPVGGGRLRLTTGQAQALTLDPGTGRVSLDAYAGLPGQQWWAVPVPGGRGSFRLHNGARPDDCLTARGDGLGPDMDRCRPGDRIQEWTAG</sequence>
<dbReference type="Gene3D" id="2.80.10.50">
    <property type="match status" value="1"/>
</dbReference>
<dbReference type="RefSeq" id="WP_269658562.1">
    <property type="nucleotide sequence ID" value="NZ_CP114413.1"/>
</dbReference>
<evidence type="ECO:0000313" key="2">
    <source>
        <dbReference type="EMBL" id="WAZ20904.1"/>
    </source>
</evidence>
<dbReference type="CDD" id="cd00161">
    <property type="entry name" value="beta-trefoil_Ricin-like"/>
    <property type="match status" value="1"/>
</dbReference>
<organism evidence="2 3">
    <name type="scientific">Streptomyces cinnabarinus</name>
    <dbReference type="NCBI Taxonomy" id="67287"/>
    <lineage>
        <taxon>Bacteria</taxon>
        <taxon>Bacillati</taxon>
        <taxon>Actinomycetota</taxon>
        <taxon>Actinomycetes</taxon>
        <taxon>Kitasatosporales</taxon>
        <taxon>Streptomycetaceae</taxon>
        <taxon>Streptomyces</taxon>
    </lineage>
</organism>